<dbReference type="InterPro" id="IPR028995">
    <property type="entry name" value="Glyco_hydro_57/38_cen_sf"/>
</dbReference>
<proteinExistence type="predicted"/>
<dbReference type="Gene3D" id="1.20.1270.50">
    <property type="entry name" value="Glycoside hydrolase family 38, central domain"/>
    <property type="match status" value="1"/>
</dbReference>
<dbReference type="InterPro" id="IPR037094">
    <property type="entry name" value="Glyco_hydro_38_cen_sf"/>
</dbReference>
<comment type="caution">
    <text evidence="3">The sequence shown here is derived from an EMBL/GenBank/DDBJ whole genome shotgun (WGS) entry which is preliminary data.</text>
</comment>
<name>A0A8S2SGS8_9BILA</name>
<dbReference type="EMBL" id="CAJOBI010018471">
    <property type="protein sequence ID" value="CAF4200727.1"/>
    <property type="molecule type" value="Genomic_DNA"/>
</dbReference>
<accession>A0A8S2SGS8</accession>
<feature type="non-terminal residue" evidence="3">
    <location>
        <position position="81"/>
    </location>
</feature>
<dbReference type="InterPro" id="IPR015341">
    <property type="entry name" value="Glyco_hydro_38_cen"/>
</dbReference>
<evidence type="ECO:0000256" key="1">
    <source>
        <dbReference type="ARBA" id="ARBA00022801"/>
    </source>
</evidence>
<dbReference type="FunFam" id="1.20.1270.50:FF:000003">
    <property type="entry name" value="Alpha-mannosidase"/>
    <property type="match status" value="1"/>
</dbReference>
<reference evidence="3" key="1">
    <citation type="submission" date="2021-02" db="EMBL/GenBank/DDBJ databases">
        <authorList>
            <person name="Nowell W R."/>
        </authorList>
    </citation>
    <scope>NUCLEOTIDE SEQUENCE</scope>
</reference>
<evidence type="ECO:0000313" key="3">
    <source>
        <dbReference type="EMBL" id="CAF4200727.1"/>
    </source>
</evidence>
<dbReference type="Proteomes" id="UP000676336">
    <property type="component" value="Unassembled WGS sequence"/>
</dbReference>
<dbReference type="GO" id="GO:0000139">
    <property type="term" value="C:Golgi membrane"/>
    <property type="evidence" value="ECO:0007669"/>
    <property type="project" value="TreeGrafter"/>
</dbReference>
<keyword evidence="1" id="KW-0378">Hydrolase</keyword>
<dbReference type="GO" id="GO:0004559">
    <property type="term" value="F:alpha-mannosidase activity"/>
    <property type="evidence" value="ECO:0007669"/>
    <property type="project" value="InterPro"/>
</dbReference>
<dbReference type="InterPro" id="IPR050843">
    <property type="entry name" value="Glycosyl_Hydrlase_38"/>
</dbReference>
<dbReference type="GO" id="GO:0006491">
    <property type="term" value="P:N-glycan processing"/>
    <property type="evidence" value="ECO:0007669"/>
    <property type="project" value="TreeGrafter"/>
</dbReference>
<dbReference type="PANTHER" id="PTHR11607">
    <property type="entry name" value="ALPHA-MANNOSIDASE"/>
    <property type="match status" value="1"/>
</dbReference>
<dbReference type="GO" id="GO:0006013">
    <property type="term" value="P:mannose metabolic process"/>
    <property type="evidence" value="ECO:0007669"/>
    <property type="project" value="InterPro"/>
</dbReference>
<protein>
    <recommendedName>
        <fullName evidence="2">Glycoside hydrolase family 38 central domain-containing protein</fullName>
    </recommendedName>
</protein>
<dbReference type="PANTHER" id="PTHR11607:SF3">
    <property type="entry name" value="LYSOSOMAL ALPHA-MANNOSIDASE"/>
    <property type="match status" value="1"/>
</dbReference>
<organism evidence="3 4">
    <name type="scientific">Rotaria magnacalcarata</name>
    <dbReference type="NCBI Taxonomy" id="392030"/>
    <lineage>
        <taxon>Eukaryota</taxon>
        <taxon>Metazoa</taxon>
        <taxon>Spiralia</taxon>
        <taxon>Gnathifera</taxon>
        <taxon>Rotifera</taxon>
        <taxon>Eurotatoria</taxon>
        <taxon>Bdelloidea</taxon>
        <taxon>Philodinida</taxon>
        <taxon>Philodinidae</taxon>
        <taxon>Rotaria</taxon>
    </lineage>
</organism>
<gene>
    <name evidence="3" type="ORF">SMN809_LOCUS21877</name>
</gene>
<dbReference type="SUPFAM" id="SSF88688">
    <property type="entry name" value="Families 57/38 glycoside transferase middle domain"/>
    <property type="match status" value="1"/>
</dbReference>
<dbReference type="AlphaFoldDB" id="A0A8S2SGS8"/>
<sequence>MLEQKTTSKFPTDNLFTMLVKARRNLGVFQHHDGITGTSKDHVVNDYGSKLETAIKSAQNVMEHSAAYLLYQNDYSADNDS</sequence>
<dbReference type="Pfam" id="PF09261">
    <property type="entry name" value="Alpha-mann_mid"/>
    <property type="match status" value="1"/>
</dbReference>
<evidence type="ECO:0000259" key="2">
    <source>
        <dbReference type="Pfam" id="PF09261"/>
    </source>
</evidence>
<evidence type="ECO:0000313" key="4">
    <source>
        <dbReference type="Proteomes" id="UP000676336"/>
    </source>
</evidence>
<feature type="domain" description="Glycoside hydrolase family 38 central" evidence="2">
    <location>
        <begin position="18"/>
        <end position="69"/>
    </location>
</feature>